<proteinExistence type="predicted"/>
<dbReference type="EMBL" id="VUJU01008618">
    <property type="protein sequence ID" value="KAF0728066.1"/>
    <property type="molecule type" value="Genomic_DNA"/>
</dbReference>
<gene>
    <name evidence="1" type="ORF">FWK35_00021760</name>
</gene>
<evidence type="ECO:0000313" key="2">
    <source>
        <dbReference type="Proteomes" id="UP000478052"/>
    </source>
</evidence>
<keyword evidence="2" id="KW-1185">Reference proteome</keyword>
<evidence type="ECO:0000313" key="1">
    <source>
        <dbReference type="EMBL" id="KAF0728066.1"/>
    </source>
</evidence>
<comment type="caution">
    <text evidence="1">The sequence shown here is derived from an EMBL/GenBank/DDBJ whole genome shotgun (WGS) entry which is preliminary data.</text>
</comment>
<feature type="non-terminal residue" evidence="1">
    <location>
        <position position="1"/>
    </location>
</feature>
<reference evidence="1 2" key="1">
    <citation type="submission" date="2019-08" db="EMBL/GenBank/DDBJ databases">
        <title>Whole genome of Aphis craccivora.</title>
        <authorList>
            <person name="Voronova N.V."/>
            <person name="Shulinski R.S."/>
            <person name="Bandarenka Y.V."/>
            <person name="Zhorov D.G."/>
            <person name="Warner D."/>
        </authorList>
    </citation>
    <scope>NUCLEOTIDE SEQUENCE [LARGE SCALE GENOMIC DNA]</scope>
    <source>
        <strain evidence="1">180601</strain>
        <tissue evidence="1">Whole Body</tissue>
    </source>
</reference>
<dbReference type="Proteomes" id="UP000478052">
    <property type="component" value="Unassembled WGS sequence"/>
</dbReference>
<dbReference type="OrthoDB" id="6631037at2759"/>
<organism evidence="1 2">
    <name type="scientific">Aphis craccivora</name>
    <name type="common">Cowpea aphid</name>
    <dbReference type="NCBI Taxonomy" id="307492"/>
    <lineage>
        <taxon>Eukaryota</taxon>
        <taxon>Metazoa</taxon>
        <taxon>Ecdysozoa</taxon>
        <taxon>Arthropoda</taxon>
        <taxon>Hexapoda</taxon>
        <taxon>Insecta</taxon>
        <taxon>Pterygota</taxon>
        <taxon>Neoptera</taxon>
        <taxon>Paraneoptera</taxon>
        <taxon>Hemiptera</taxon>
        <taxon>Sternorrhyncha</taxon>
        <taxon>Aphidomorpha</taxon>
        <taxon>Aphidoidea</taxon>
        <taxon>Aphididae</taxon>
        <taxon>Aphidini</taxon>
        <taxon>Aphis</taxon>
        <taxon>Aphis</taxon>
    </lineage>
</organism>
<protein>
    <submittedName>
        <fullName evidence="1">RING-type domain-containing protein</fullName>
    </submittedName>
</protein>
<accession>A0A6G0WLB9</accession>
<name>A0A6G0WLB9_APHCR</name>
<sequence length="67" mass="7112">APVTGLAGNPVTSVIGRVDCIVQPRFSSDPSLSIHAWVLPSITGDMPHKTLHSSIKYKFSNLALADP</sequence>
<dbReference type="AlphaFoldDB" id="A0A6G0WLB9"/>